<feature type="compositionally biased region" description="Acidic residues" evidence="7">
    <location>
        <begin position="1270"/>
        <end position="1285"/>
    </location>
</feature>
<dbReference type="EMBL" id="JBEFKJ010000018">
    <property type="protein sequence ID" value="KAL2041218.1"/>
    <property type="molecule type" value="Genomic_DNA"/>
</dbReference>
<feature type="compositionally biased region" description="Basic and acidic residues" evidence="7">
    <location>
        <begin position="49"/>
        <end position="58"/>
    </location>
</feature>
<feature type="domain" description="Protein kinase" evidence="8">
    <location>
        <begin position="318"/>
        <end position="830"/>
    </location>
</feature>
<gene>
    <name evidence="9" type="ORF">N7G274_006163</name>
</gene>
<reference evidence="9 10" key="1">
    <citation type="submission" date="2024-09" db="EMBL/GenBank/DDBJ databases">
        <title>Rethinking Asexuality: The Enigmatic Case of Functional Sexual Genes in Lepraria (Stereocaulaceae).</title>
        <authorList>
            <person name="Doellman M."/>
            <person name="Sun Y."/>
            <person name="Barcenas-Pena A."/>
            <person name="Lumbsch H.T."/>
            <person name="Grewe F."/>
        </authorList>
    </citation>
    <scope>NUCLEOTIDE SEQUENCE [LARGE SCALE GENOMIC DNA]</scope>
    <source>
        <strain evidence="9 10">Mercado 3170</strain>
    </source>
</reference>
<dbReference type="CDD" id="cd14008">
    <property type="entry name" value="STKc_LKB1_CaMKK"/>
    <property type="match status" value="1"/>
</dbReference>
<dbReference type="PROSITE" id="PS50011">
    <property type="entry name" value="PROTEIN_KINASE_DOM"/>
    <property type="match status" value="1"/>
</dbReference>
<organism evidence="9 10">
    <name type="scientific">Stereocaulon virgatum</name>
    <dbReference type="NCBI Taxonomy" id="373712"/>
    <lineage>
        <taxon>Eukaryota</taxon>
        <taxon>Fungi</taxon>
        <taxon>Dikarya</taxon>
        <taxon>Ascomycota</taxon>
        <taxon>Pezizomycotina</taxon>
        <taxon>Lecanoromycetes</taxon>
        <taxon>OSLEUM clade</taxon>
        <taxon>Lecanoromycetidae</taxon>
        <taxon>Lecanorales</taxon>
        <taxon>Lecanorineae</taxon>
        <taxon>Stereocaulaceae</taxon>
        <taxon>Stereocaulon</taxon>
    </lineage>
</organism>
<evidence type="ECO:0000313" key="9">
    <source>
        <dbReference type="EMBL" id="KAL2041218.1"/>
    </source>
</evidence>
<feature type="region of interest" description="Disordered" evidence="7">
    <location>
        <begin position="1051"/>
        <end position="1080"/>
    </location>
</feature>
<dbReference type="PANTHER" id="PTHR24350">
    <property type="entry name" value="SERINE/THREONINE-PROTEIN KINASE IAL-RELATED"/>
    <property type="match status" value="1"/>
</dbReference>
<comment type="caution">
    <text evidence="9">The sequence shown here is derived from an EMBL/GenBank/DDBJ whole genome shotgun (WGS) entry which is preliminary data.</text>
</comment>
<feature type="binding site" evidence="6">
    <location>
        <position position="347"/>
    </location>
    <ligand>
        <name>ATP</name>
        <dbReference type="ChEBI" id="CHEBI:30616"/>
    </ligand>
</feature>
<dbReference type="InterPro" id="IPR000719">
    <property type="entry name" value="Prot_kinase_dom"/>
</dbReference>
<feature type="region of interest" description="Disordered" evidence="7">
    <location>
        <begin position="119"/>
        <end position="152"/>
    </location>
</feature>
<evidence type="ECO:0000256" key="6">
    <source>
        <dbReference type="PROSITE-ProRule" id="PRU10141"/>
    </source>
</evidence>
<feature type="compositionally biased region" description="Polar residues" evidence="7">
    <location>
        <begin position="1015"/>
        <end position="1033"/>
    </location>
</feature>
<feature type="compositionally biased region" description="Low complexity" evidence="7">
    <location>
        <begin position="1059"/>
        <end position="1068"/>
    </location>
</feature>
<evidence type="ECO:0000259" key="8">
    <source>
        <dbReference type="PROSITE" id="PS50011"/>
    </source>
</evidence>
<feature type="compositionally biased region" description="Polar residues" evidence="7">
    <location>
        <begin position="244"/>
        <end position="259"/>
    </location>
</feature>
<evidence type="ECO:0000256" key="3">
    <source>
        <dbReference type="ARBA" id="ARBA00022741"/>
    </source>
</evidence>
<dbReference type="Proteomes" id="UP001590950">
    <property type="component" value="Unassembled WGS sequence"/>
</dbReference>
<keyword evidence="10" id="KW-1185">Reference proteome</keyword>
<dbReference type="PROSITE" id="PS00107">
    <property type="entry name" value="PROTEIN_KINASE_ATP"/>
    <property type="match status" value="1"/>
</dbReference>
<evidence type="ECO:0000256" key="5">
    <source>
        <dbReference type="ARBA" id="ARBA00022840"/>
    </source>
</evidence>
<keyword evidence="5 6" id="KW-0067">ATP-binding</keyword>
<evidence type="ECO:0000256" key="2">
    <source>
        <dbReference type="ARBA" id="ARBA00022679"/>
    </source>
</evidence>
<dbReference type="Pfam" id="PF00069">
    <property type="entry name" value="Pkinase"/>
    <property type="match status" value="2"/>
</dbReference>
<proteinExistence type="predicted"/>
<keyword evidence="3 6" id="KW-0547">Nucleotide-binding</keyword>
<feature type="region of interest" description="Disordered" evidence="7">
    <location>
        <begin position="886"/>
        <end position="1037"/>
    </location>
</feature>
<dbReference type="Gene3D" id="1.10.510.10">
    <property type="entry name" value="Transferase(Phosphotransferase) domain 1"/>
    <property type="match status" value="1"/>
</dbReference>
<feature type="compositionally biased region" description="Basic and acidic residues" evidence="7">
    <location>
        <begin position="140"/>
        <end position="152"/>
    </location>
</feature>
<feature type="region of interest" description="Disordered" evidence="7">
    <location>
        <begin position="1"/>
        <end position="99"/>
    </location>
</feature>
<feature type="compositionally biased region" description="Basic and acidic residues" evidence="7">
    <location>
        <begin position="913"/>
        <end position="927"/>
    </location>
</feature>
<keyword evidence="2" id="KW-0808">Transferase</keyword>
<dbReference type="SUPFAM" id="SSF56112">
    <property type="entry name" value="Protein kinase-like (PK-like)"/>
    <property type="match status" value="1"/>
</dbReference>
<accession>A0ABR4A6A6</accession>
<feature type="compositionally biased region" description="Polar residues" evidence="7">
    <location>
        <begin position="1110"/>
        <end position="1123"/>
    </location>
</feature>
<dbReference type="Gene3D" id="3.30.200.20">
    <property type="entry name" value="Phosphorylase Kinase, domain 1"/>
    <property type="match status" value="1"/>
</dbReference>
<keyword evidence="4" id="KW-0418">Kinase</keyword>
<sequence length="1285" mass="141374">MDSSNGEASVGEHTGMGAPVGGRMPMSPPSSTENVHPLEVGSVEMEPLSEDHNIDMKDVNSMSSPETEEHTPKSEPPQLAHSNSSEAVRGTAEQASQTGRGAVVLAIGSDDYFAAKLPQGSNVTDFAPDPSLSTIPNSSQDRRHPSRHVETPWREFSTQTVIGPTFTPGSTRPTSVPNFQTSAQRREGLDYPTYPDQSFSALQRQVYPSPYSPTSPQPLRTRSSHPAQNYSVSSTDVQAIKEFPQTSSGAKTVGNTPAQSPGLFSPIFPTRRQWLGGSDDGRSNTPMLHPSHHKAPKETHKLLKDIDPISGRKTINHYEILQKLGSGQHGTVKQGRDLDTGEMVAIKIVRRFSKKLRLGRSGDPNDMIKKEVAILKKARHPHVVSLIEVIDDDEFGKVYLVLEYVERGEIIWRKQTDKDIALFEMGRTKREVSGDLDEEYERRAVEHFNMGAPARRLEKARLLEQQKHQAKEHLEAERSSHHGQRLSIDPYWSLEFAGESDTDHGSDNLNQIEHQCDDAVQRGQSLPPADKTDDSPQSDTPSHTPKPLPYPIDVDHAPADVSSRPGTPTNLEGTMWGPYIEESASDLALQATLNQIIAGQTQWTAEEEDFRFVPCLTLSQALDAFRDTVLGLEYLHYQGIIHRDIKPANLLWTQDYRVKISDFGVSYLGKPIREDDNHEEIPEADAAILDEAIELAKTVGTPAFYAPELCDPQYFELGKQPDRPAITGQIDVWALGVTLYAMIFGRLPFVHSNEFQMYEKIAREDVFISKVRLRGVEHTDRTPSNHNKRLDDLIEYEEVDDELRDLLKRLLHKHPSKRMTLKEVKYHPWVLRGIANKNAWLDETDPSRQSEGKKIEVSTQEVQDAVVGLTVLDRVKAGFQRVGSVLRGRGSRQRADSSPKHPESSSSVSATKDSPKEQRRSSLRGDEQIYSALRASREGSEHPLAQSVAASPEAKTDQSSYFEDSNPRPASEPRAPRPKLPDRALSTADSMKTIRGPGNATASLSLPPTLGPNEDFSSVTPIVDPTTSSSSSLGAIFGGAGRRFVNTMRSRERGMGRQSPSPSSRSSSVDTNIEDPHASPTLALSSAVAAGHVDQPPALREEPEAHGWPNESSSDSFQHAQEQNYRRASLEYARTGRRSTVSQAVDIPCPPSPDDETFFARQRPESQAGSTSAFAISSSSDQIVSGDSTAHSRIPSVVSGASSLSVAIEEDHDFHAQAHALALEKSISPFTISRRSGSRSRQHEEMGDLNPTPALTKAAADDEAGYNGEGEQDDSDSEDEGLAMA</sequence>
<protein>
    <recommendedName>
        <fullName evidence="8">Protein kinase domain-containing protein</fullName>
    </recommendedName>
</protein>
<dbReference type="InterPro" id="IPR017441">
    <property type="entry name" value="Protein_kinase_ATP_BS"/>
</dbReference>
<dbReference type="InterPro" id="IPR011009">
    <property type="entry name" value="Kinase-like_dom_sf"/>
</dbReference>
<feature type="region of interest" description="Disordered" evidence="7">
    <location>
        <begin position="522"/>
        <end position="573"/>
    </location>
</feature>
<evidence type="ECO:0000256" key="4">
    <source>
        <dbReference type="ARBA" id="ARBA00022777"/>
    </source>
</evidence>
<feature type="compositionally biased region" description="Basic and acidic residues" evidence="7">
    <location>
        <begin position="893"/>
        <end position="903"/>
    </location>
</feature>
<keyword evidence="1" id="KW-0723">Serine/threonine-protein kinase</keyword>
<evidence type="ECO:0000313" key="10">
    <source>
        <dbReference type="Proteomes" id="UP001590950"/>
    </source>
</evidence>
<dbReference type="InterPro" id="IPR030616">
    <property type="entry name" value="Aur-like"/>
</dbReference>
<feature type="compositionally biased region" description="Polar residues" evidence="7">
    <location>
        <begin position="220"/>
        <end position="237"/>
    </location>
</feature>
<evidence type="ECO:0000256" key="7">
    <source>
        <dbReference type="SAM" id="MobiDB-lite"/>
    </source>
</evidence>
<feature type="compositionally biased region" description="Low complexity" evidence="7">
    <location>
        <begin position="1168"/>
        <end position="1188"/>
    </location>
</feature>
<dbReference type="SMART" id="SM00220">
    <property type="entry name" value="S_TKc"/>
    <property type="match status" value="1"/>
</dbReference>
<name>A0ABR4A6A6_9LECA</name>
<feature type="region of interest" description="Disordered" evidence="7">
    <location>
        <begin position="1099"/>
        <end position="1194"/>
    </location>
</feature>
<feature type="region of interest" description="Disordered" evidence="7">
    <location>
        <begin position="1228"/>
        <end position="1285"/>
    </location>
</feature>
<evidence type="ECO:0000256" key="1">
    <source>
        <dbReference type="ARBA" id="ARBA00022527"/>
    </source>
</evidence>
<feature type="region of interest" description="Disordered" evidence="7">
    <location>
        <begin position="205"/>
        <end position="299"/>
    </location>
</feature>